<evidence type="ECO:0000313" key="2">
    <source>
        <dbReference type="Proteomes" id="UP001430953"/>
    </source>
</evidence>
<protein>
    <submittedName>
        <fullName evidence="1">Uncharacterized protein</fullName>
    </submittedName>
</protein>
<sequence>MQNILSPRNHVSRRVVRLAASSATYHNEDLQSTLCTRLRYDSSAFLSFVASHTRPLVKIRARSSMERRRDVSKVQCHVAIVHSICIHRPNDNERSLYNQQRY</sequence>
<gene>
    <name evidence="1" type="ORF">PUN28_006208</name>
</gene>
<evidence type="ECO:0000313" key="1">
    <source>
        <dbReference type="EMBL" id="KAL0124213.1"/>
    </source>
</evidence>
<dbReference type="AlphaFoldDB" id="A0AAW2G863"/>
<dbReference type="EMBL" id="JADYXP020000005">
    <property type="protein sequence ID" value="KAL0124213.1"/>
    <property type="molecule type" value="Genomic_DNA"/>
</dbReference>
<organism evidence="1 2">
    <name type="scientific">Cardiocondyla obscurior</name>
    <dbReference type="NCBI Taxonomy" id="286306"/>
    <lineage>
        <taxon>Eukaryota</taxon>
        <taxon>Metazoa</taxon>
        <taxon>Ecdysozoa</taxon>
        <taxon>Arthropoda</taxon>
        <taxon>Hexapoda</taxon>
        <taxon>Insecta</taxon>
        <taxon>Pterygota</taxon>
        <taxon>Neoptera</taxon>
        <taxon>Endopterygota</taxon>
        <taxon>Hymenoptera</taxon>
        <taxon>Apocrita</taxon>
        <taxon>Aculeata</taxon>
        <taxon>Formicoidea</taxon>
        <taxon>Formicidae</taxon>
        <taxon>Myrmicinae</taxon>
        <taxon>Cardiocondyla</taxon>
    </lineage>
</organism>
<dbReference type="Proteomes" id="UP001430953">
    <property type="component" value="Unassembled WGS sequence"/>
</dbReference>
<accession>A0AAW2G863</accession>
<name>A0AAW2G863_9HYME</name>
<keyword evidence="2" id="KW-1185">Reference proteome</keyword>
<reference evidence="1 2" key="1">
    <citation type="submission" date="2023-03" db="EMBL/GenBank/DDBJ databases">
        <title>High recombination rates correlate with genetic variation in Cardiocondyla obscurior ants.</title>
        <authorList>
            <person name="Errbii M."/>
        </authorList>
    </citation>
    <scope>NUCLEOTIDE SEQUENCE [LARGE SCALE GENOMIC DNA]</scope>
    <source>
        <strain evidence="1">Alpha-2009</strain>
        <tissue evidence="1">Whole body</tissue>
    </source>
</reference>
<proteinExistence type="predicted"/>
<comment type="caution">
    <text evidence="1">The sequence shown here is derived from an EMBL/GenBank/DDBJ whole genome shotgun (WGS) entry which is preliminary data.</text>
</comment>